<dbReference type="GO" id="GO:0030288">
    <property type="term" value="C:outer membrane-bounded periplasmic space"/>
    <property type="evidence" value="ECO:0007669"/>
    <property type="project" value="TreeGrafter"/>
</dbReference>
<dbReference type="Pfam" id="PF01520">
    <property type="entry name" value="Amidase_3"/>
    <property type="match status" value="1"/>
</dbReference>
<sequence length="186" mass="20178">MSLKDKKVIIDPGHGGKYPGVTEPKFASPELRLEKVICLKVAKYMETILKREGAIVHMTRSTDKDFGGTTAADDVNKRVAYINNNIPSSHALVSIHVNTPKGRVGTFYQTGAVASKAFAEAVTAGLRPYSTGIGTYADNFAVLRDTTKASQKVLVEIANIDDENLDYESRLNTIATGIVNGLRNHL</sequence>
<comment type="caution">
    <text evidence="3">The sequence shown here is derived from an EMBL/GenBank/DDBJ whole genome shotgun (WGS) entry which is preliminary data.</text>
</comment>
<evidence type="ECO:0000313" key="3">
    <source>
        <dbReference type="EMBL" id="EFU39343.1"/>
    </source>
</evidence>
<feature type="domain" description="MurNAc-LAA" evidence="2">
    <location>
        <begin position="79"/>
        <end position="183"/>
    </location>
</feature>
<evidence type="ECO:0000259" key="2">
    <source>
        <dbReference type="SMART" id="SM00646"/>
    </source>
</evidence>
<dbReference type="InterPro" id="IPR002508">
    <property type="entry name" value="MurNAc-LAA_cat"/>
</dbReference>
<dbReference type="GO" id="GO:0009253">
    <property type="term" value="P:peptidoglycan catabolic process"/>
    <property type="evidence" value="ECO:0007669"/>
    <property type="project" value="InterPro"/>
</dbReference>
<name>A0A2R9SPR7_9BACL</name>
<gene>
    <name evidence="3" type="ORF">PVOR_25338</name>
</gene>
<dbReference type="AlphaFoldDB" id="A0A2R9SPR7"/>
<evidence type="ECO:0000313" key="4">
    <source>
        <dbReference type="Proteomes" id="UP000003094"/>
    </source>
</evidence>
<reference evidence="3 4" key="1">
    <citation type="journal article" date="2010" name="BMC Genomics">
        <title>Genome sequence of the pattern forming Paenibacillus vortex bacterium reveals potential for thriving in complex environments.</title>
        <authorList>
            <person name="Sirota-Madi A."/>
            <person name="Olender T."/>
            <person name="Helman Y."/>
            <person name="Ingham C."/>
            <person name="Brainis I."/>
            <person name="Roth D."/>
            <person name="Hagi E."/>
            <person name="Brodsky L."/>
            <person name="Leshkowitz D."/>
            <person name="Galatenko V."/>
            <person name="Nikolaev V."/>
            <person name="Mugasimangalam R.C."/>
            <person name="Bransburg-Zabary S."/>
            <person name="Gutnick D.L."/>
            <person name="Lancet D."/>
            <person name="Ben-Jacob E."/>
        </authorList>
    </citation>
    <scope>NUCLEOTIDE SEQUENCE [LARGE SCALE GENOMIC DNA]</scope>
    <source>
        <strain evidence="3 4">V453</strain>
    </source>
</reference>
<dbReference type="InterPro" id="IPR050695">
    <property type="entry name" value="N-acetylmuramoyl_amidase_3"/>
</dbReference>
<keyword evidence="1" id="KW-0378">Hydrolase</keyword>
<dbReference type="Gene3D" id="3.40.630.40">
    <property type="entry name" value="Zn-dependent exopeptidases"/>
    <property type="match status" value="1"/>
</dbReference>
<accession>A0A2R9SPR7</accession>
<dbReference type="SMART" id="SM00646">
    <property type="entry name" value="Ami_3"/>
    <property type="match status" value="1"/>
</dbReference>
<proteinExistence type="predicted"/>
<dbReference type="Proteomes" id="UP000003094">
    <property type="component" value="Unassembled WGS sequence"/>
</dbReference>
<dbReference type="SUPFAM" id="SSF53187">
    <property type="entry name" value="Zn-dependent exopeptidases"/>
    <property type="match status" value="1"/>
</dbReference>
<dbReference type="CDD" id="cd02696">
    <property type="entry name" value="MurNAc-LAA"/>
    <property type="match status" value="1"/>
</dbReference>
<dbReference type="KEGG" id="pvo:PVOR_25338"/>
<protein>
    <recommendedName>
        <fullName evidence="2">MurNAc-LAA domain-containing protein</fullName>
    </recommendedName>
</protein>
<dbReference type="RefSeq" id="WP_006211816.1">
    <property type="nucleotide sequence ID" value="NZ_ADHJ01000041.1"/>
</dbReference>
<dbReference type="EMBL" id="ADHJ01000041">
    <property type="protein sequence ID" value="EFU39343.1"/>
    <property type="molecule type" value="Genomic_DNA"/>
</dbReference>
<dbReference type="PANTHER" id="PTHR30404">
    <property type="entry name" value="N-ACETYLMURAMOYL-L-ALANINE AMIDASE"/>
    <property type="match status" value="1"/>
</dbReference>
<keyword evidence="4" id="KW-1185">Reference proteome</keyword>
<dbReference type="PANTHER" id="PTHR30404:SF0">
    <property type="entry name" value="N-ACETYLMURAMOYL-L-ALANINE AMIDASE AMIC"/>
    <property type="match status" value="1"/>
</dbReference>
<dbReference type="GO" id="GO:0008745">
    <property type="term" value="F:N-acetylmuramoyl-L-alanine amidase activity"/>
    <property type="evidence" value="ECO:0007669"/>
    <property type="project" value="InterPro"/>
</dbReference>
<organism evidence="3 4">
    <name type="scientific">Paenibacillus vortex V453</name>
    <dbReference type="NCBI Taxonomy" id="715225"/>
    <lineage>
        <taxon>Bacteria</taxon>
        <taxon>Bacillati</taxon>
        <taxon>Bacillota</taxon>
        <taxon>Bacilli</taxon>
        <taxon>Bacillales</taxon>
        <taxon>Paenibacillaceae</taxon>
        <taxon>Paenibacillus</taxon>
    </lineage>
</organism>
<evidence type="ECO:0000256" key="1">
    <source>
        <dbReference type="ARBA" id="ARBA00022801"/>
    </source>
</evidence>